<evidence type="ECO:0000259" key="6">
    <source>
        <dbReference type="SMART" id="SM00415"/>
    </source>
</evidence>
<feature type="compositionally biased region" description="Basic and acidic residues" evidence="5">
    <location>
        <begin position="374"/>
        <end position="394"/>
    </location>
</feature>
<sequence>MSTNETPKVEPPPALPDIDATEEKTTEKGAKPVPNAKPRPAPLNPDDTYVYKDYASVPLEALDTDTCHKKVPPACLQAQKLPSKMAVMLVDPDLMHIISWLPHGRSWKIYNRDMFQEIALPRYFGHKNYASFVRIVNAWGFRRVTSGLDRDSYYHELFLRGKPELHQRMKRLPTTHRKTPVSKEDKAPDFYEMSKISPLPEVTISKPAPTLYNGSLHPMGSGYFPSAAAVGGAVAAVAAAASVGATATAAASVEATATAAQEDDADTKDKKQDDATAMLEQNMRLSNELLRRQLLELQQRENGGMSLLPGGQQYPRSTAEAEARMNHQLMQMQRERFQQVQKEQSEMDQQQKEVASKTVKDTQPVELNTANGDAVKEEEGKAPDTSEDDKKEGAKVSPMVKDLIARYKDKKDVEI</sequence>
<evidence type="ECO:0000313" key="8">
    <source>
        <dbReference type="Proteomes" id="UP001224775"/>
    </source>
</evidence>
<protein>
    <submittedName>
        <fullName evidence="7">Heat shock factor family protein</fullName>
    </submittedName>
</protein>
<evidence type="ECO:0000313" key="7">
    <source>
        <dbReference type="EMBL" id="KAK1735972.1"/>
    </source>
</evidence>
<keyword evidence="8" id="KW-1185">Reference proteome</keyword>
<accession>A0AAD9D6Q4</accession>
<dbReference type="Gene3D" id="1.10.10.10">
    <property type="entry name" value="Winged helix-like DNA-binding domain superfamily/Winged helix DNA-binding domain"/>
    <property type="match status" value="1"/>
</dbReference>
<evidence type="ECO:0000256" key="2">
    <source>
        <dbReference type="ARBA" id="ARBA00023125"/>
    </source>
</evidence>
<keyword evidence="3" id="KW-0539">Nucleus</keyword>
<keyword evidence="2" id="KW-0238">DNA-binding</keyword>
<evidence type="ECO:0000256" key="4">
    <source>
        <dbReference type="RuleBase" id="RU004020"/>
    </source>
</evidence>
<dbReference type="GO" id="GO:0003700">
    <property type="term" value="F:DNA-binding transcription factor activity"/>
    <property type="evidence" value="ECO:0007669"/>
    <property type="project" value="InterPro"/>
</dbReference>
<reference evidence="7" key="1">
    <citation type="submission" date="2023-06" db="EMBL/GenBank/DDBJ databases">
        <title>Survivors Of The Sea: Transcriptome response of Skeletonema marinoi to long-term dormancy.</title>
        <authorList>
            <person name="Pinder M.I.M."/>
            <person name="Kourtchenko O."/>
            <person name="Robertson E.K."/>
            <person name="Larsson T."/>
            <person name="Maumus F."/>
            <person name="Osuna-Cruz C.M."/>
            <person name="Vancaester E."/>
            <person name="Stenow R."/>
            <person name="Vandepoele K."/>
            <person name="Ploug H."/>
            <person name="Bruchert V."/>
            <person name="Godhe A."/>
            <person name="Topel M."/>
        </authorList>
    </citation>
    <scope>NUCLEOTIDE SEQUENCE</scope>
    <source>
        <strain evidence="7">R05AC</strain>
    </source>
</reference>
<feature type="compositionally biased region" description="Basic and acidic residues" evidence="5">
    <location>
        <begin position="334"/>
        <end position="360"/>
    </location>
</feature>
<feature type="domain" description="HSF-type DNA-binding" evidence="6">
    <location>
        <begin position="77"/>
        <end position="172"/>
    </location>
</feature>
<dbReference type="PANTHER" id="PTHR10015">
    <property type="entry name" value="HEAT SHOCK TRANSCRIPTION FACTOR"/>
    <property type="match status" value="1"/>
</dbReference>
<dbReference type="Proteomes" id="UP001224775">
    <property type="component" value="Unassembled WGS sequence"/>
</dbReference>
<feature type="region of interest" description="Disordered" evidence="5">
    <location>
        <begin position="302"/>
        <end position="321"/>
    </location>
</feature>
<dbReference type="InterPro" id="IPR000232">
    <property type="entry name" value="HSF_DNA-bd"/>
</dbReference>
<gene>
    <name evidence="7" type="ORF">QTG54_013108</name>
</gene>
<evidence type="ECO:0000256" key="3">
    <source>
        <dbReference type="ARBA" id="ARBA00023242"/>
    </source>
</evidence>
<feature type="region of interest" description="Disordered" evidence="5">
    <location>
        <begin position="334"/>
        <end position="415"/>
    </location>
</feature>
<feature type="compositionally biased region" description="Basic and acidic residues" evidence="5">
    <location>
        <begin position="21"/>
        <end position="30"/>
    </location>
</feature>
<comment type="similarity">
    <text evidence="4">Belongs to the HSF family.</text>
</comment>
<dbReference type="PANTHER" id="PTHR10015:SF206">
    <property type="entry name" value="HSF-TYPE DNA-BINDING DOMAIN-CONTAINING PROTEIN"/>
    <property type="match status" value="1"/>
</dbReference>
<evidence type="ECO:0000256" key="5">
    <source>
        <dbReference type="SAM" id="MobiDB-lite"/>
    </source>
</evidence>
<dbReference type="GO" id="GO:0043565">
    <property type="term" value="F:sequence-specific DNA binding"/>
    <property type="evidence" value="ECO:0007669"/>
    <property type="project" value="InterPro"/>
</dbReference>
<dbReference type="FunFam" id="1.10.10.10:FF:000479">
    <property type="entry name" value="Predicted protein"/>
    <property type="match status" value="1"/>
</dbReference>
<proteinExistence type="inferred from homology"/>
<feature type="compositionally biased region" description="Basic and acidic residues" evidence="5">
    <location>
        <begin position="403"/>
        <end position="415"/>
    </location>
</feature>
<dbReference type="AlphaFoldDB" id="A0AAD9D6Q4"/>
<evidence type="ECO:0000256" key="1">
    <source>
        <dbReference type="ARBA" id="ARBA00004123"/>
    </source>
</evidence>
<dbReference type="SUPFAM" id="SSF46785">
    <property type="entry name" value="Winged helix' DNA-binding domain"/>
    <property type="match status" value="1"/>
</dbReference>
<dbReference type="InterPro" id="IPR036390">
    <property type="entry name" value="WH_DNA-bd_sf"/>
</dbReference>
<organism evidence="7 8">
    <name type="scientific">Skeletonema marinoi</name>
    <dbReference type="NCBI Taxonomy" id="267567"/>
    <lineage>
        <taxon>Eukaryota</taxon>
        <taxon>Sar</taxon>
        <taxon>Stramenopiles</taxon>
        <taxon>Ochrophyta</taxon>
        <taxon>Bacillariophyta</taxon>
        <taxon>Coscinodiscophyceae</taxon>
        <taxon>Thalassiosirophycidae</taxon>
        <taxon>Thalassiosirales</taxon>
        <taxon>Skeletonemataceae</taxon>
        <taxon>Skeletonema</taxon>
        <taxon>Skeletonema marinoi-dohrnii complex</taxon>
    </lineage>
</organism>
<dbReference type="InterPro" id="IPR036388">
    <property type="entry name" value="WH-like_DNA-bd_sf"/>
</dbReference>
<name>A0AAD9D6Q4_9STRA</name>
<feature type="region of interest" description="Disordered" evidence="5">
    <location>
        <begin position="1"/>
        <end position="47"/>
    </location>
</feature>
<dbReference type="PRINTS" id="PR00056">
    <property type="entry name" value="HSFDOMAIN"/>
</dbReference>
<comment type="subcellular location">
    <subcellularLocation>
        <location evidence="1">Nucleus</location>
    </subcellularLocation>
</comment>
<dbReference type="GO" id="GO:0005634">
    <property type="term" value="C:nucleus"/>
    <property type="evidence" value="ECO:0007669"/>
    <property type="project" value="UniProtKB-SubCell"/>
</dbReference>
<dbReference type="SMART" id="SM00415">
    <property type="entry name" value="HSF"/>
    <property type="match status" value="1"/>
</dbReference>
<keyword evidence="7" id="KW-0346">Stress response</keyword>
<comment type="caution">
    <text evidence="7">The sequence shown here is derived from an EMBL/GenBank/DDBJ whole genome shotgun (WGS) entry which is preliminary data.</text>
</comment>
<dbReference type="Pfam" id="PF00447">
    <property type="entry name" value="HSF_DNA-bind"/>
    <property type="match status" value="1"/>
</dbReference>
<dbReference type="EMBL" id="JATAAI010000030">
    <property type="protein sequence ID" value="KAK1735972.1"/>
    <property type="molecule type" value="Genomic_DNA"/>
</dbReference>